<comment type="caution">
    <text evidence="9">The sequence shown here is derived from an EMBL/GenBank/DDBJ whole genome shotgun (WGS) entry which is preliminary data.</text>
</comment>
<evidence type="ECO:0000256" key="5">
    <source>
        <dbReference type="ARBA" id="ARBA00022825"/>
    </source>
</evidence>
<dbReference type="AlphaFoldDB" id="A0A4R6Q790"/>
<sequence length="641" mass="69562">MKKSLLIFLVTSFTCFSQTVKEIEFIRSKYNLDEINILKENIINSNTLRSNRVQNYLNSNFNKSLEFYSGGIKYMIYDVIDNSPVYISTDNRLSALASKTNTLYPGGSLGLNLTGSGMKVGVWEINWPLVNHQEFMSNSVSKVTVPDSSSPTPNAELHATHVVGTIAAKGVVANAKGMAYESNIVAYTASNDAFEVTDEGSNNGLLISNHSYGVPVLNDNGELNVPNWYMGCYNSTAREWDQVSQNLPYYLMVTSAGNSGLDSYPNGLLAGIDKLTGNKNCKNNLVVANANPTVNPITGVMSNLVINPSSSQGPSDDGRIKPDIAADGTNLFSSSSASTTSYDTLTGTSMASPTVAGTLILLQQHYNNLNSNFMRAATIKGLVCHTALDDTSNIGPDPYFGWGFLDANSSASLISNASSPNPTALITERTISQSGVNSTYSFQVTVNDPKTLKATLCWTDIAGSSRDNQLNSSTRALSHDLDLKIIKNSETFFPWKLDLNNLAGPAIKGENLVDNVEKVEVDNAIGTYTIQITKKGFLSGGSQAYSLIVSGFDQVSLSNSQFSQNKIAVYPNPVNDILYVNSEVNNFTAYELFDIQGRLIKKEIVSNLNSFEIETSSLIKGVYMLNLKSDNGVFTQKIVKR</sequence>
<organism evidence="9 10">
    <name type="scientific">Flavobacterium dankookense</name>
    <dbReference type="NCBI Taxonomy" id="706186"/>
    <lineage>
        <taxon>Bacteria</taxon>
        <taxon>Pseudomonadati</taxon>
        <taxon>Bacteroidota</taxon>
        <taxon>Flavobacteriia</taxon>
        <taxon>Flavobacteriales</taxon>
        <taxon>Flavobacteriaceae</taxon>
        <taxon>Flavobacterium</taxon>
    </lineage>
</organism>
<evidence type="ECO:0000256" key="2">
    <source>
        <dbReference type="ARBA" id="ARBA00022670"/>
    </source>
</evidence>
<dbReference type="PROSITE" id="PS00138">
    <property type="entry name" value="SUBTILASE_SER"/>
    <property type="match status" value="1"/>
</dbReference>
<evidence type="ECO:0000313" key="10">
    <source>
        <dbReference type="Proteomes" id="UP000295260"/>
    </source>
</evidence>
<dbReference type="PRINTS" id="PR00723">
    <property type="entry name" value="SUBTILISIN"/>
</dbReference>
<dbReference type="Gene3D" id="2.60.120.380">
    <property type="match status" value="1"/>
</dbReference>
<proteinExistence type="inferred from homology"/>
<dbReference type="InterPro" id="IPR023828">
    <property type="entry name" value="Peptidase_S8_Ser-AS"/>
</dbReference>
<comment type="similarity">
    <text evidence="1 6">Belongs to the peptidase S8 family.</text>
</comment>
<dbReference type="InterPro" id="IPR026444">
    <property type="entry name" value="Secre_tail"/>
</dbReference>
<keyword evidence="3" id="KW-0732">Signal</keyword>
<accession>A0A4R6Q790</accession>
<dbReference type="InterPro" id="IPR051048">
    <property type="entry name" value="Peptidase_S8/S53_subtilisin"/>
</dbReference>
<feature type="domain" description="Secretion system C-terminal sorting" evidence="8">
    <location>
        <begin position="569"/>
        <end position="639"/>
    </location>
</feature>
<dbReference type="PANTHER" id="PTHR43399">
    <property type="entry name" value="SUBTILISIN-RELATED"/>
    <property type="match status" value="1"/>
</dbReference>
<comment type="caution">
    <text evidence="6">Lacks conserved residue(s) required for the propagation of feature annotation.</text>
</comment>
<dbReference type="EMBL" id="SNXR01000015">
    <property type="protein sequence ID" value="TDP58378.1"/>
    <property type="molecule type" value="Genomic_DNA"/>
</dbReference>
<dbReference type="Proteomes" id="UP000295260">
    <property type="component" value="Unassembled WGS sequence"/>
</dbReference>
<dbReference type="RefSeq" id="WP_133533642.1">
    <property type="nucleotide sequence ID" value="NZ_SNXR01000015.1"/>
</dbReference>
<dbReference type="Pfam" id="PF00082">
    <property type="entry name" value="Peptidase_S8"/>
    <property type="match status" value="1"/>
</dbReference>
<dbReference type="PANTHER" id="PTHR43399:SF4">
    <property type="entry name" value="CELL WALL-ASSOCIATED PROTEASE"/>
    <property type="match status" value="1"/>
</dbReference>
<evidence type="ECO:0000313" key="9">
    <source>
        <dbReference type="EMBL" id="TDP58378.1"/>
    </source>
</evidence>
<dbReference type="SUPFAM" id="SSF49785">
    <property type="entry name" value="Galactose-binding domain-like"/>
    <property type="match status" value="1"/>
</dbReference>
<dbReference type="CDD" id="cd04842">
    <property type="entry name" value="Peptidases_S8_Kp43_protease"/>
    <property type="match status" value="1"/>
</dbReference>
<dbReference type="InterPro" id="IPR015500">
    <property type="entry name" value="Peptidase_S8_subtilisin-rel"/>
</dbReference>
<gene>
    <name evidence="9" type="ORF">BC748_2422</name>
</gene>
<dbReference type="InterPro" id="IPR034058">
    <property type="entry name" value="TagA/B/C/D_pept_dom"/>
</dbReference>
<feature type="domain" description="Peptidase S8/S53" evidence="7">
    <location>
        <begin position="129"/>
        <end position="403"/>
    </location>
</feature>
<dbReference type="SUPFAM" id="SSF52743">
    <property type="entry name" value="Subtilisin-like"/>
    <property type="match status" value="1"/>
</dbReference>
<dbReference type="PROSITE" id="PS51892">
    <property type="entry name" value="SUBTILASE"/>
    <property type="match status" value="1"/>
</dbReference>
<evidence type="ECO:0000256" key="4">
    <source>
        <dbReference type="ARBA" id="ARBA00022801"/>
    </source>
</evidence>
<dbReference type="Gene3D" id="3.40.50.200">
    <property type="entry name" value="Peptidase S8/S53 domain"/>
    <property type="match status" value="1"/>
</dbReference>
<dbReference type="InterPro" id="IPR036852">
    <property type="entry name" value="Peptidase_S8/S53_dom_sf"/>
</dbReference>
<dbReference type="OrthoDB" id="9792152at2"/>
<keyword evidence="2" id="KW-0645">Protease</keyword>
<dbReference type="GO" id="GO:0004252">
    <property type="term" value="F:serine-type endopeptidase activity"/>
    <property type="evidence" value="ECO:0007669"/>
    <property type="project" value="InterPro"/>
</dbReference>
<dbReference type="Pfam" id="PF18962">
    <property type="entry name" value="Por_Secre_tail"/>
    <property type="match status" value="1"/>
</dbReference>
<dbReference type="NCBIfam" id="TIGR04183">
    <property type="entry name" value="Por_Secre_tail"/>
    <property type="match status" value="1"/>
</dbReference>
<dbReference type="InterPro" id="IPR000209">
    <property type="entry name" value="Peptidase_S8/S53_dom"/>
</dbReference>
<dbReference type="GO" id="GO:0006508">
    <property type="term" value="P:proteolysis"/>
    <property type="evidence" value="ECO:0007669"/>
    <property type="project" value="UniProtKB-KW"/>
</dbReference>
<keyword evidence="4" id="KW-0378">Hydrolase</keyword>
<evidence type="ECO:0000256" key="3">
    <source>
        <dbReference type="ARBA" id="ARBA00022729"/>
    </source>
</evidence>
<keyword evidence="10" id="KW-1185">Reference proteome</keyword>
<evidence type="ECO:0000256" key="6">
    <source>
        <dbReference type="PROSITE-ProRule" id="PRU01240"/>
    </source>
</evidence>
<keyword evidence="5" id="KW-0720">Serine protease</keyword>
<protein>
    <submittedName>
        <fullName evidence="9">Putative secreted protein (Por secretion system target)</fullName>
    </submittedName>
</protein>
<name>A0A4R6Q790_9FLAO</name>
<reference evidence="9 10" key="1">
    <citation type="submission" date="2019-03" db="EMBL/GenBank/DDBJ databases">
        <title>Genomic Encyclopedia of Archaeal and Bacterial Type Strains, Phase II (KMG-II): from individual species to whole genera.</title>
        <authorList>
            <person name="Goeker M."/>
        </authorList>
    </citation>
    <scope>NUCLEOTIDE SEQUENCE [LARGE SCALE GENOMIC DNA]</scope>
    <source>
        <strain evidence="9 10">DSM 25687</strain>
    </source>
</reference>
<dbReference type="InterPro" id="IPR008979">
    <property type="entry name" value="Galactose-bd-like_sf"/>
</dbReference>
<evidence type="ECO:0000259" key="8">
    <source>
        <dbReference type="Pfam" id="PF18962"/>
    </source>
</evidence>
<evidence type="ECO:0000259" key="7">
    <source>
        <dbReference type="Pfam" id="PF00082"/>
    </source>
</evidence>
<evidence type="ECO:0000256" key="1">
    <source>
        <dbReference type="ARBA" id="ARBA00011073"/>
    </source>
</evidence>